<organism evidence="1 2">
    <name type="scientific">Trinickia soli</name>
    <dbReference type="NCBI Taxonomy" id="380675"/>
    <lineage>
        <taxon>Bacteria</taxon>
        <taxon>Pseudomonadati</taxon>
        <taxon>Pseudomonadota</taxon>
        <taxon>Betaproteobacteria</taxon>
        <taxon>Burkholderiales</taxon>
        <taxon>Burkholderiaceae</taxon>
        <taxon>Trinickia</taxon>
    </lineage>
</organism>
<sequence>MTDKKDALLAELKAVIAEVSQLTDRDGVPAEQRKHVLAVLGEYVACVEHDPPTVTDCNRVARIVVEYWPLNLAAGEHVVSVEQKLRSFFGQKR</sequence>
<name>A0A2N7VKT0_9BURK</name>
<dbReference type="EMBL" id="PNYB01000028">
    <property type="protein sequence ID" value="PMS17781.1"/>
    <property type="molecule type" value="Genomic_DNA"/>
</dbReference>
<reference evidence="1 2" key="1">
    <citation type="submission" date="2018-01" db="EMBL/GenBank/DDBJ databases">
        <title>Whole genome analyses suggest that Burkholderia sensu lato contains two further novel genera in the rhizoxinica-symbiotica group Mycetohabitans gen. nov., and Trinickia gen. nov.: implications for the evolution of diazotrophy and nodulation in the Burkholderiaceae.</title>
        <authorList>
            <person name="Estrada-de los Santos P."/>
            <person name="Palmer M."/>
            <person name="Chavez-Ramirez B."/>
            <person name="Beukes C."/>
            <person name="Steenkamp E.T."/>
            <person name="Hirsch A.M."/>
            <person name="Manyaka P."/>
            <person name="Maluk M."/>
            <person name="Lafos M."/>
            <person name="Crook M."/>
            <person name="Gross E."/>
            <person name="Simon M.F."/>
            <person name="Bueno dos Reis Junior F."/>
            <person name="Poole P.S."/>
            <person name="Venter S.N."/>
            <person name="James E.K."/>
        </authorList>
    </citation>
    <scope>NUCLEOTIDE SEQUENCE [LARGE SCALE GENOMIC DNA]</scope>
    <source>
        <strain evidence="1 2">GP25-8</strain>
    </source>
</reference>
<proteinExistence type="predicted"/>
<dbReference type="RefSeq" id="WP_102612347.1">
    <property type="nucleotide sequence ID" value="NZ_CADIKD010000024.1"/>
</dbReference>
<protein>
    <submittedName>
        <fullName evidence="1">Uncharacterized protein</fullName>
    </submittedName>
</protein>
<keyword evidence="2" id="KW-1185">Reference proteome</keyword>
<evidence type="ECO:0000313" key="1">
    <source>
        <dbReference type="EMBL" id="PMS17781.1"/>
    </source>
</evidence>
<comment type="caution">
    <text evidence="1">The sequence shown here is derived from an EMBL/GenBank/DDBJ whole genome shotgun (WGS) entry which is preliminary data.</text>
</comment>
<gene>
    <name evidence="1" type="ORF">C0Z19_24095</name>
</gene>
<evidence type="ECO:0000313" key="2">
    <source>
        <dbReference type="Proteomes" id="UP000235347"/>
    </source>
</evidence>
<dbReference type="AlphaFoldDB" id="A0A2N7VKT0"/>
<dbReference type="Proteomes" id="UP000235347">
    <property type="component" value="Unassembled WGS sequence"/>
</dbReference>
<accession>A0A2N7VKT0</accession>